<evidence type="ECO:0000256" key="7">
    <source>
        <dbReference type="ARBA" id="ARBA00022989"/>
    </source>
</evidence>
<dbReference type="InterPro" id="IPR032675">
    <property type="entry name" value="LRR_dom_sf"/>
</dbReference>
<dbReference type="InterPro" id="IPR001611">
    <property type="entry name" value="Leu-rich_rpt"/>
</dbReference>
<dbReference type="PANTHER" id="PTHR48057">
    <property type="entry name" value="LEUCINE-RICH REPEAT SERINE/THREONINE-PROTEIN KINASE 1"/>
    <property type="match status" value="1"/>
</dbReference>
<dbReference type="OrthoDB" id="1164371at2759"/>
<name>A0A6A1VI46_9ROSI</name>
<comment type="caution">
    <text evidence="10">The sequence shown here is derived from an EMBL/GenBank/DDBJ whole genome shotgun (WGS) entry which is preliminary data.</text>
</comment>
<keyword evidence="8" id="KW-0472">Membrane</keyword>
<gene>
    <name evidence="10" type="ORF">CJ030_MR5G023516</name>
</gene>
<protein>
    <submittedName>
        <fullName evidence="10">Tyrosine-sulfated glycopeptide receptor 1</fullName>
    </submittedName>
</protein>
<organism evidence="10 11">
    <name type="scientific">Morella rubra</name>
    <name type="common">Chinese bayberry</name>
    <dbReference type="NCBI Taxonomy" id="262757"/>
    <lineage>
        <taxon>Eukaryota</taxon>
        <taxon>Viridiplantae</taxon>
        <taxon>Streptophyta</taxon>
        <taxon>Embryophyta</taxon>
        <taxon>Tracheophyta</taxon>
        <taxon>Spermatophyta</taxon>
        <taxon>Magnoliopsida</taxon>
        <taxon>eudicotyledons</taxon>
        <taxon>Gunneridae</taxon>
        <taxon>Pentapetalae</taxon>
        <taxon>rosids</taxon>
        <taxon>fabids</taxon>
        <taxon>Fagales</taxon>
        <taxon>Myricaceae</taxon>
        <taxon>Morella</taxon>
    </lineage>
</organism>
<evidence type="ECO:0000256" key="3">
    <source>
        <dbReference type="ARBA" id="ARBA00022475"/>
    </source>
</evidence>
<keyword evidence="10" id="KW-0675">Receptor</keyword>
<dbReference type="Gene3D" id="3.80.10.10">
    <property type="entry name" value="Ribonuclease Inhibitor"/>
    <property type="match status" value="1"/>
</dbReference>
<keyword evidence="6" id="KW-0677">Repeat</keyword>
<dbReference type="Pfam" id="PF13855">
    <property type="entry name" value="LRR_8"/>
    <property type="match status" value="1"/>
</dbReference>
<comment type="subcellular location">
    <subcellularLocation>
        <location evidence="1">Cell membrane</location>
    </subcellularLocation>
</comment>
<evidence type="ECO:0000256" key="5">
    <source>
        <dbReference type="ARBA" id="ARBA00022692"/>
    </source>
</evidence>
<accession>A0A6A1VI46</accession>
<dbReference type="AlphaFoldDB" id="A0A6A1VI46"/>
<keyword evidence="9" id="KW-0325">Glycoprotein</keyword>
<dbReference type="Proteomes" id="UP000516437">
    <property type="component" value="Chromosome 5"/>
</dbReference>
<evidence type="ECO:0000256" key="9">
    <source>
        <dbReference type="ARBA" id="ARBA00023180"/>
    </source>
</evidence>
<evidence type="ECO:0000256" key="1">
    <source>
        <dbReference type="ARBA" id="ARBA00004236"/>
    </source>
</evidence>
<evidence type="ECO:0000313" key="11">
    <source>
        <dbReference type="Proteomes" id="UP000516437"/>
    </source>
</evidence>
<evidence type="ECO:0000256" key="4">
    <source>
        <dbReference type="ARBA" id="ARBA00022614"/>
    </source>
</evidence>
<dbReference type="EMBL" id="RXIC02000023">
    <property type="protein sequence ID" value="KAB1212572.1"/>
    <property type="molecule type" value="Genomic_DNA"/>
</dbReference>
<evidence type="ECO:0000256" key="6">
    <source>
        <dbReference type="ARBA" id="ARBA00022737"/>
    </source>
</evidence>
<keyword evidence="4" id="KW-0433">Leucine-rich repeat</keyword>
<proteinExistence type="inferred from homology"/>
<keyword evidence="7" id="KW-1133">Transmembrane helix</keyword>
<keyword evidence="11" id="KW-1185">Reference proteome</keyword>
<evidence type="ECO:0000313" key="10">
    <source>
        <dbReference type="EMBL" id="KAB1212572.1"/>
    </source>
</evidence>
<sequence>MNLTRLAKLELYYNSIGRKLLDDIGKLSQLEHLLLHENSFIGALSIALMNSTNLIELKLAFNSFDREISKLNFSKLHKLRKIDLLTNDFTGNLPASLYSCKFLKSNPTWSDSKLTNITKAIKILMHCKALKVLFLTRNFLQEAMPTEDSIVGSSGFANLRLLSLLDCQLTGQFPFWLSKLKNLEVMFLQANRITGSIPSWLLTLPWLFILSLDDNLLSGEFPKELCALPTLVSPQPLDNASLDLPIFYKTTESLQFNSLFNLPKGIYVKNNNLSGSIPIKIGHLTHLQVLDLSCNNLSGTLPDQISDLTNIEILNLFANWLTGVIPTSLANLHFLRSFSIASNKLHRPIPSGT</sequence>
<dbReference type="GO" id="GO:0005886">
    <property type="term" value="C:plasma membrane"/>
    <property type="evidence" value="ECO:0007669"/>
    <property type="project" value="UniProtKB-SubCell"/>
</dbReference>
<keyword evidence="3" id="KW-1003">Cell membrane</keyword>
<dbReference type="SUPFAM" id="SSF52058">
    <property type="entry name" value="L domain-like"/>
    <property type="match status" value="1"/>
</dbReference>
<dbReference type="FunFam" id="3.80.10.10:FF:000213">
    <property type="entry name" value="Tyrosine-sulfated glycopeptide receptor 1"/>
    <property type="match status" value="1"/>
</dbReference>
<comment type="similarity">
    <text evidence="2">Belongs to the RLP family.</text>
</comment>
<reference evidence="10 11" key="1">
    <citation type="journal article" date="2019" name="Plant Biotechnol. J.">
        <title>The red bayberry genome and genetic basis of sex determination.</title>
        <authorList>
            <person name="Jia H.M."/>
            <person name="Jia H.J."/>
            <person name="Cai Q.L."/>
            <person name="Wang Y."/>
            <person name="Zhao H.B."/>
            <person name="Yang W.F."/>
            <person name="Wang G.Y."/>
            <person name="Li Y.H."/>
            <person name="Zhan D.L."/>
            <person name="Shen Y.T."/>
            <person name="Niu Q.F."/>
            <person name="Chang L."/>
            <person name="Qiu J."/>
            <person name="Zhao L."/>
            <person name="Xie H.B."/>
            <person name="Fu W.Y."/>
            <person name="Jin J."/>
            <person name="Li X.W."/>
            <person name="Jiao Y."/>
            <person name="Zhou C.C."/>
            <person name="Tu T."/>
            <person name="Chai C.Y."/>
            <person name="Gao J.L."/>
            <person name="Fan L.J."/>
            <person name="van de Weg E."/>
            <person name="Wang J.Y."/>
            <person name="Gao Z.S."/>
        </authorList>
    </citation>
    <scope>NUCLEOTIDE SEQUENCE [LARGE SCALE GENOMIC DNA]</scope>
    <source>
        <tissue evidence="10">Leaves</tissue>
    </source>
</reference>
<dbReference type="Pfam" id="PF00560">
    <property type="entry name" value="LRR_1"/>
    <property type="match status" value="1"/>
</dbReference>
<evidence type="ECO:0000256" key="8">
    <source>
        <dbReference type="ARBA" id="ARBA00023136"/>
    </source>
</evidence>
<evidence type="ECO:0000256" key="2">
    <source>
        <dbReference type="ARBA" id="ARBA00009592"/>
    </source>
</evidence>
<dbReference type="InterPro" id="IPR052595">
    <property type="entry name" value="LRRC69/RLP"/>
</dbReference>
<keyword evidence="5" id="KW-0812">Transmembrane</keyword>